<keyword evidence="2" id="KW-1003">Cell membrane</keyword>
<dbReference type="Pfam" id="PF03772">
    <property type="entry name" value="Competence"/>
    <property type="match status" value="1"/>
</dbReference>
<feature type="transmembrane region" description="Helical" evidence="6">
    <location>
        <begin position="385"/>
        <end position="403"/>
    </location>
</feature>
<feature type="transmembrane region" description="Helical" evidence="6">
    <location>
        <begin position="285"/>
        <end position="318"/>
    </location>
</feature>
<evidence type="ECO:0000313" key="10">
    <source>
        <dbReference type="Proteomes" id="UP000181992"/>
    </source>
</evidence>
<accession>A0A1J4V4N8</accession>
<dbReference type="Pfam" id="PF13567">
    <property type="entry name" value="DUF4131"/>
    <property type="match status" value="1"/>
</dbReference>
<evidence type="ECO:0000259" key="8">
    <source>
        <dbReference type="Pfam" id="PF13567"/>
    </source>
</evidence>
<evidence type="ECO:0000256" key="4">
    <source>
        <dbReference type="ARBA" id="ARBA00022989"/>
    </source>
</evidence>
<name>A0A1J4V4N8_9BACT</name>
<evidence type="ECO:0000313" key="9">
    <source>
        <dbReference type="EMBL" id="OIO30955.1"/>
    </source>
</evidence>
<dbReference type="Proteomes" id="UP000181992">
    <property type="component" value="Unassembled WGS sequence"/>
</dbReference>
<dbReference type="NCBIfam" id="TIGR00360">
    <property type="entry name" value="ComEC_N-term"/>
    <property type="match status" value="1"/>
</dbReference>
<dbReference type="GO" id="GO:0005886">
    <property type="term" value="C:plasma membrane"/>
    <property type="evidence" value="ECO:0007669"/>
    <property type="project" value="UniProtKB-SubCell"/>
</dbReference>
<feature type="transmembrane region" description="Helical" evidence="6">
    <location>
        <begin position="6"/>
        <end position="23"/>
    </location>
</feature>
<protein>
    <recommendedName>
        <fullName evidence="11">ComEC/Rec2-related protein domain-containing protein</fullName>
    </recommendedName>
</protein>
<proteinExistence type="predicted"/>
<dbReference type="AlphaFoldDB" id="A0A1J4V4N8"/>
<comment type="subcellular location">
    <subcellularLocation>
        <location evidence="1">Cell membrane</location>
        <topology evidence="1">Multi-pass membrane protein</topology>
    </subcellularLocation>
</comment>
<feature type="transmembrane region" description="Helical" evidence="6">
    <location>
        <begin position="257"/>
        <end position="279"/>
    </location>
</feature>
<keyword evidence="4 6" id="KW-1133">Transmembrane helix</keyword>
<evidence type="ECO:0000256" key="6">
    <source>
        <dbReference type="SAM" id="Phobius"/>
    </source>
</evidence>
<sequence length="508" mass="55792">MRPEYFFGFMISFILGVGLESIFNFGPSLGVLCVFLSPLLFLLFQKGTGGVSRFLVSLLFLGCAVGIFRVDVSHLTQNENTLASFVGNTVTVQGIVTEEPDVRETYTNIVLKAQTVLYEKKEYVLDSPLPILVRVPAYPEFYYGDHVQFVGKVAVPENFAPSLVNREKVPSFDYKTYLAKDGIYYQMFFPKAELIAQGDGKSILERLFSIKRWLMENITSMVPEPESSLAGGITLGTKQSLGDDLLQKFRETGVAHIVVLSGYNIAVVAGIISRMMIFLHSTLRLGLSAVGVILFAMMVGGGATVVRATIMALIIILARVLGREGDALRALVLAGAIMIFMNPMILLFDVSFQLSFSATLALIIFVPVIEKYFLFIPSVIFREILVTTIATQIFVLPLILYHMGSVSLIGLVANIFILPVIPLAMLLVSLVALFAGIPFVGGALAFMAYGILAYVISAVLFFASVPFASLSGISFPPSALLSMYIIFSFLILRHFHKTQQEEKSAHEF</sequence>
<dbReference type="InterPro" id="IPR025405">
    <property type="entry name" value="DUF4131"/>
</dbReference>
<evidence type="ECO:0000259" key="7">
    <source>
        <dbReference type="Pfam" id="PF03772"/>
    </source>
</evidence>
<dbReference type="PANTHER" id="PTHR30619:SF1">
    <property type="entry name" value="RECOMBINATION PROTEIN 2"/>
    <property type="match status" value="1"/>
</dbReference>
<feature type="transmembrane region" description="Helical" evidence="6">
    <location>
        <begin position="446"/>
        <end position="467"/>
    </location>
</feature>
<feature type="transmembrane region" description="Helical" evidence="6">
    <location>
        <begin position="409"/>
        <end position="434"/>
    </location>
</feature>
<dbReference type="InterPro" id="IPR052159">
    <property type="entry name" value="Competence_DNA_uptake"/>
</dbReference>
<reference evidence="9 10" key="1">
    <citation type="journal article" date="2016" name="Environ. Microbiol.">
        <title>Genomic resolution of a cold subsurface aquifer community provides metabolic insights for novel microbes adapted to high CO concentrations.</title>
        <authorList>
            <person name="Probst A.J."/>
            <person name="Castelle C.J."/>
            <person name="Singh A."/>
            <person name="Brown C.T."/>
            <person name="Anantharaman K."/>
            <person name="Sharon I."/>
            <person name="Hug L.A."/>
            <person name="Burstein D."/>
            <person name="Emerson J.B."/>
            <person name="Thomas B.C."/>
            <person name="Banfield J.F."/>
        </authorList>
    </citation>
    <scope>NUCLEOTIDE SEQUENCE [LARGE SCALE GENOMIC DNA]</scope>
    <source>
        <strain evidence="9">CG1_02_43_90</strain>
    </source>
</reference>
<feature type="transmembrane region" description="Helical" evidence="6">
    <location>
        <begin position="330"/>
        <end position="348"/>
    </location>
</feature>
<dbReference type="EMBL" id="MNVN01000010">
    <property type="protein sequence ID" value="OIO30955.1"/>
    <property type="molecule type" value="Genomic_DNA"/>
</dbReference>
<dbReference type="PANTHER" id="PTHR30619">
    <property type="entry name" value="DNA INTERNALIZATION/COMPETENCE PROTEIN COMEC/REC2"/>
    <property type="match status" value="1"/>
</dbReference>
<dbReference type="STRING" id="1805281.AUJ77_01280"/>
<evidence type="ECO:0000256" key="5">
    <source>
        <dbReference type="ARBA" id="ARBA00023136"/>
    </source>
</evidence>
<evidence type="ECO:0000256" key="1">
    <source>
        <dbReference type="ARBA" id="ARBA00004651"/>
    </source>
</evidence>
<evidence type="ECO:0000256" key="3">
    <source>
        <dbReference type="ARBA" id="ARBA00022692"/>
    </source>
</evidence>
<evidence type="ECO:0000256" key="2">
    <source>
        <dbReference type="ARBA" id="ARBA00022475"/>
    </source>
</evidence>
<comment type="caution">
    <text evidence="9">The sequence shown here is derived from an EMBL/GenBank/DDBJ whole genome shotgun (WGS) entry which is preliminary data.</text>
</comment>
<dbReference type="InterPro" id="IPR004477">
    <property type="entry name" value="ComEC_N"/>
</dbReference>
<feature type="transmembrane region" description="Helical" evidence="6">
    <location>
        <begin position="354"/>
        <end position="373"/>
    </location>
</feature>
<gene>
    <name evidence="9" type="ORF">AUJ77_01280</name>
</gene>
<organism evidence="9 10">
    <name type="scientific">Candidatus Nomurabacteria bacterium CG1_02_43_90</name>
    <dbReference type="NCBI Taxonomy" id="1805281"/>
    <lineage>
        <taxon>Bacteria</taxon>
        <taxon>Candidatus Nomuraibacteriota</taxon>
    </lineage>
</organism>
<evidence type="ECO:0008006" key="11">
    <source>
        <dbReference type="Google" id="ProtNLM"/>
    </source>
</evidence>
<feature type="domain" description="DUF4131" evidence="8">
    <location>
        <begin position="26"/>
        <end position="194"/>
    </location>
</feature>
<keyword evidence="3 6" id="KW-0812">Transmembrane</keyword>
<feature type="transmembrane region" description="Helical" evidence="6">
    <location>
        <begin position="473"/>
        <end position="492"/>
    </location>
</feature>
<feature type="transmembrane region" description="Helical" evidence="6">
    <location>
        <begin position="51"/>
        <end position="70"/>
    </location>
</feature>
<keyword evidence="5 6" id="KW-0472">Membrane</keyword>
<feature type="domain" description="ComEC/Rec2-related protein" evidence="7">
    <location>
        <begin position="233"/>
        <end position="493"/>
    </location>
</feature>